<accession>A0A4Y3QY09</accession>
<evidence type="ECO:0000256" key="2">
    <source>
        <dbReference type="ARBA" id="ARBA00022679"/>
    </source>
</evidence>
<dbReference type="PANTHER" id="PTHR43464">
    <property type="entry name" value="METHYLTRANSFERASE"/>
    <property type="match status" value="1"/>
</dbReference>
<dbReference type="Gene3D" id="3.40.50.150">
    <property type="entry name" value="Vaccinia Virus protein VP39"/>
    <property type="match status" value="1"/>
</dbReference>
<dbReference type="RefSeq" id="WP_141275252.1">
    <property type="nucleotide sequence ID" value="NZ_BJMM01000004.1"/>
</dbReference>
<dbReference type="SUPFAM" id="SSF53335">
    <property type="entry name" value="S-adenosyl-L-methionine-dependent methyltransferases"/>
    <property type="match status" value="1"/>
</dbReference>
<dbReference type="Pfam" id="PF13649">
    <property type="entry name" value="Methyltransf_25"/>
    <property type="match status" value="1"/>
</dbReference>
<feature type="domain" description="Methyltransferase" evidence="4">
    <location>
        <begin position="71"/>
        <end position="168"/>
    </location>
</feature>
<evidence type="ECO:0000256" key="3">
    <source>
        <dbReference type="ARBA" id="ARBA00022691"/>
    </source>
</evidence>
<evidence type="ECO:0000259" key="4">
    <source>
        <dbReference type="Pfam" id="PF13649"/>
    </source>
</evidence>
<dbReference type="PANTHER" id="PTHR43464:SF19">
    <property type="entry name" value="UBIQUINONE BIOSYNTHESIS O-METHYLTRANSFERASE, MITOCHONDRIAL"/>
    <property type="match status" value="1"/>
</dbReference>
<sequence length="259" mass="28040">MGRPVRTVEELFGLLDGLGAPGADRWSGRAADWWDGFYAERGRGVPFFTEKPDESLASYLERGLLRPGRALDLGCGPGRNALHLATAGFTVDAVDLSPSALAWARERARAAGVAPAFHLGDAFAPPGSGPALHGPYDLIHDSGCFHHLPPHRRVSHLALLHQLLAPGGHFALTCFAAGAPGSGSELPDEDFYRTGGPRGGFAYTPESLRHVFSGFTEIELRRMRDEPPDSPYFGEPFLWTALFRRPEAEQEAGRESGTR</sequence>
<dbReference type="GO" id="GO:0008168">
    <property type="term" value="F:methyltransferase activity"/>
    <property type="evidence" value="ECO:0007669"/>
    <property type="project" value="UniProtKB-KW"/>
</dbReference>
<evidence type="ECO:0000313" key="6">
    <source>
        <dbReference type="Proteomes" id="UP000319210"/>
    </source>
</evidence>
<dbReference type="CDD" id="cd02440">
    <property type="entry name" value="AdoMet_MTases"/>
    <property type="match status" value="1"/>
</dbReference>
<comment type="caution">
    <text evidence="5">The sequence shown here is derived from an EMBL/GenBank/DDBJ whole genome shotgun (WGS) entry which is preliminary data.</text>
</comment>
<dbReference type="InterPro" id="IPR029063">
    <property type="entry name" value="SAM-dependent_MTases_sf"/>
</dbReference>
<protein>
    <submittedName>
        <fullName evidence="5">Methyltransferase</fullName>
    </submittedName>
</protein>
<keyword evidence="2 5" id="KW-0808">Transferase</keyword>
<dbReference type="AlphaFoldDB" id="A0A4Y3QY09"/>
<dbReference type="OrthoDB" id="9786503at2"/>
<dbReference type="Proteomes" id="UP000319210">
    <property type="component" value="Unassembled WGS sequence"/>
</dbReference>
<dbReference type="InterPro" id="IPR041698">
    <property type="entry name" value="Methyltransf_25"/>
</dbReference>
<proteinExistence type="predicted"/>
<organism evidence="5 6">
    <name type="scientific">Streptomyces cacaoi</name>
    <dbReference type="NCBI Taxonomy" id="1898"/>
    <lineage>
        <taxon>Bacteria</taxon>
        <taxon>Bacillati</taxon>
        <taxon>Actinomycetota</taxon>
        <taxon>Actinomycetes</taxon>
        <taxon>Kitasatosporales</taxon>
        <taxon>Streptomycetaceae</taxon>
        <taxon>Streptomyces</taxon>
    </lineage>
</organism>
<evidence type="ECO:0000313" key="5">
    <source>
        <dbReference type="EMBL" id="GEB48830.1"/>
    </source>
</evidence>
<reference evidence="5 6" key="1">
    <citation type="submission" date="2019-06" db="EMBL/GenBank/DDBJ databases">
        <title>Whole genome shotgun sequence of Streptomyces cacaoi subsp. cacaoi NBRC 12748.</title>
        <authorList>
            <person name="Hosoyama A."/>
            <person name="Uohara A."/>
            <person name="Ohji S."/>
            <person name="Ichikawa N."/>
        </authorList>
    </citation>
    <scope>NUCLEOTIDE SEQUENCE [LARGE SCALE GENOMIC DNA]</scope>
    <source>
        <strain evidence="5 6">NBRC 12748</strain>
    </source>
</reference>
<evidence type="ECO:0000256" key="1">
    <source>
        <dbReference type="ARBA" id="ARBA00022603"/>
    </source>
</evidence>
<name>A0A4Y3QY09_STRCI</name>
<keyword evidence="6" id="KW-1185">Reference proteome</keyword>
<dbReference type="EMBL" id="BJMM01000004">
    <property type="protein sequence ID" value="GEB48830.1"/>
    <property type="molecule type" value="Genomic_DNA"/>
</dbReference>
<dbReference type="GO" id="GO:0032259">
    <property type="term" value="P:methylation"/>
    <property type="evidence" value="ECO:0007669"/>
    <property type="project" value="UniProtKB-KW"/>
</dbReference>
<gene>
    <name evidence="5" type="ORF">SCA03_13810</name>
</gene>
<keyword evidence="1 5" id="KW-0489">Methyltransferase</keyword>
<keyword evidence="3" id="KW-0949">S-adenosyl-L-methionine</keyword>